<name>A0ACB7ZXM9_9AGAM</name>
<dbReference type="EMBL" id="MU268122">
    <property type="protein sequence ID" value="KAH7905795.1"/>
    <property type="molecule type" value="Genomic_DNA"/>
</dbReference>
<protein>
    <submittedName>
        <fullName evidence="1">Uncharacterized protein</fullName>
    </submittedName>
</protein>
<dbReference type="Proteomes" id="UP000790377">
    <property type="component" value="Unassembled WGS sequence"/>
</dbReference>
<proteinExistence type="predicted"/>
<sequence length="66" mass="7218">MGNMQSTEGKIEFSLTVVGGTGLSPSDNNHPMRFYVVVEVDGKQSWTAKLAPSPQSTIEWDTCFPL</sequence>
<keyword evidence="2" id="KW-1185">Reference proteome</keyword>
<evidence type="ECO:0000313" key="2">
    <source>
        <dbReference type="Proteomes" id="UP000790377"/>
    </source>
</evidence>
<organism evidence="1 2">
    <name type="scientific">Hygrophoropsis aurantiaca</name>
    <dbReference type="NCBI Taxonomy" id="72124"/>
    <lineage>
        <taxon>Eukaryota</taxon>
        <taxon>Fungi</taxon>
        <taxon>Dikarya</taxon>
        <taxon>Basidiomycota</taxon>
        <taxon>Agaricomycotina</taxon>
        <taxon>Agaricomycetes</taxon>
        <taxon>Agaricomycetidae</taxon>
        <taxon>Boletales</taxon>
        <taxon>Coniophorineae</taxon>
        <taxon>Hygrophoropsidaceae</taxon>
        <taxon>Hygrophoropsis</taxon>
    </lineage>
</organism>
<gene>
    <name evidence="1" type="ORF">BJ138DRAFT_1118154</name>
</gene>
<accession>A0ACB7ZXM9</accession>
<evidence type="ECO:0000313" key="1">
    <source>
        <dbReference type="EMBL" id="KAH7905795.1"/>
    </source>
</evidence>
<reference evidence="1" key="1">
    <citation type="journal article" date="2021" name="New Phytol.">
        <title>Evolutionary innovations through gain and loss of genes in the ectomycorrhizal Boletales.</title>
        <authorList>
            <person name="Wu G."/>
            <person name="Miyauchi S."/>
            <person name="Morin E."/>
            <person name="Kuo A."/>
            <person name="Drula E."/>
            <person name="Varga T."/>
            <person name="Kohler A."/>
            <person name="Feng B."/>
            <person name="Cao Y."/>
            <person name="Lipzen A."/>
            <person name="Daum C."/>
            <person name="Hundley H."/>
            <person name="Pangilinan J."/>
            <person name="Johnson J."/>
            <person name="Barry K."/>
            <person name="LaButti K."/>
            <person name="Ng V."/>
            <person name="Ahrendt S."/>
            <person name="Min B."/>
            <person name="Choi I.G."/>
            <person name="Park H."/>
            <person name="Plett J.M."/>
            <person name="Magnuson J."/>
            <person name="Spatafora J.W."/>
            <person name="Nagy L.G."/>
            <person name="Henrissat B."/>
            <person name="Grigoriev I.V."/>
            <person name="Yang Z.L."/>
            <person name="Xu J."/>
            <person name="Martin F.M."/>
        </authorList>
    </citation>
    <scope>NUCLEOTIDE SEQUENCE</scope>
    <source>
        <strain evidence="1">ATCC 28755</strain>
    </source>
</reference>
<comment type="caution">
    <text evidence="1">The sequence shown here is derived from an EMBL/GenBank/DDBJ whole genome shotgun (WGS) entry which is preliminary data.</text>
</comment>